<reference evidence="5" key="1">
    <citation type="submission" date="2022-12" db="EMBL/GenBank/DDBJ databases">
        <title>Description and comparative metabolic analysis of Aerococcus sp. nov., isolated from the feces of a pig.</title>
        <authorList>
            <person name="Chang Y.-H."/>
        </authorList>
    </citation>
    <scope>NUCLEOTIDE SEQUENCE</scope>
    <source>
        <strain evidence="5">YH-aer222</strain>
    </source>
</reference>
<dbReference type="InterPro" id="IPR024432">
    <property type="entry name" value="Put_RecE_PDDEXK-like_dom"/>
</dbReference>
<dbReference type="Gene3D" id="1.10.720.30">
    <property type="entry name" value="SAP domain"/>
    <property type="match status" value="1"/>
</dbReference>
<dbReference type="Gene3D" id="3.90.320.10">
    <property type="match status" value="1"/>
</dbReference>
<organism evidence="5 6">
    <name type="scientific">Aerococcus kribbianus</name>
    <dbReference type="NCBI Taxonomy" id="2999064"/>
    <lineage>
        <taxon>Bacteria</taxon>
        <taxon>Bacillati</taxon>
        <taxon>Bacillota</taxon>
        <taxon>Bacilli</taxon>
        <taxon>Lactobacillales</taxon>
        <taxon>Aerococcaceae</taxon>
        <taxon>Aerococcus</taxon>
    </lineage>
</organism>
<protein>
    <submittedName>
        <fullName evidence="5">PD-(D/E)XK nuclease-like domain-containing protein</fullName>
    </submittedName>
</protein>
<keyword evidence="3" id="KW-0067">ATP-binding</keyword>
<dbReference type="InterPro" id="IPR036361">
    <property type="entry name" value="SAP_dom_sf"/>
</dbReference>
<proteinExistence type="predicted"/>
<evidence type="ECO:0000313" key="6">
    <source>
        <dbReference type="Proteomes" id="UP001146670"/>
    </source>
</evidence>
<evidence type="ECO:0000256" key="1">
    <source>
        <dbReference type="ARBA" id="ARBA00022741"/>
    </source>
</evidence>
<gene>
    <name evidence="5" type="ORF">OW157_06075</name>
</gene>
<keyword evidence="2" id="KW-0347">Helicase</keyword>
<evidence type="ECO:0000256" key="3">
    <source>
        <dbReference type="ARBA" id="ARBA00022840"/>
    </source>
</evidence>
<dbReference type="Pfam" id="PF12684">
    <property type="entry name" value="DUF3799"/>
    <property type="match status" value="1"/>
</dbReference>
<dbReference type="Proteomes" id="UP001146670">
    <property type="component" value="Unassembled WGS sequence"/>
</dbReference>
<dbReference type="GO" id="GO:0005524">
    <property type="term" value="F:ATP binding"/>
    <property type="evidence" value="ECO:0007669"/>
    <property type="project" value="UniProtKB-KW"/>
</dbReference>
<keyword evidence="2" id="KW-0378">Hydrolase</keyword>
<evidence type="ECO:0000256" key="2">
    <source>
        <dbReference type="ARBA" id="ARBA00022806"/>
    </source>
</evidence>
<dbReference type="InterPro" id="IPR011604">
    <property type="entry name" value="PDDEXK-like_dom_sf"/>
</dbReference>
<comment type="caution">
    <text evidence="5">The sequence shown here is derived from an EMBL/GenBank/DDBJ whole genome shotgun (WGS) entry which is preliminary data.</text>
</comment>
<name>A0A9X3FNL1_9LACT</name>
<evidence type="ECO:0000313" key="5">
    <source>
        <dbReference type="EMBL" id="MCZ0726140.1"/>
    </source>
</evidence>
<keyword evidence="1" id="KW-0547">Nucleotide-binding</keyword>
<sequence length="308" mass="35803">MPNKFSLEQLNNDDIYYSNKASWQYMSASQFKDFMTCEAQALAKLKQDWQPTSDPIALLVGNYVHSYFESTEAHEKFKANNRDAMYKEPTAKALKQGLDELAIPYKSTAKKDELMALYGDNEMPHGDLLSPFKVAERMIRRIEQDEDIFPILWNGEREVPVTGKFGGVEWKGKIDLLNIEEGYFVDLKTNADFGKRYWEKRYGGWTSFVEAFGYVRQIALYEQLLEQQYAKKFTGYIYAVSKQDPCNVEAIQIDEYKKRFELGEIERLASHFEEVKTGQVEPTACGKCEYCREHKRLTGFVYSDDLIE</sequence>
<accession>A0A9X3FNL1</accession>
<dbReference type="AlphaFoldDB" id="A0A9X3FNL1"/>
<evidence type="ECO:0000259" key="4">
    <source>
        <dbReference type="Pfam" id="PF12684"/>
    </source>
</evidence>
<dbReference type="GO" id="GO:0004386">
    <property type="term" value="F:helicase activity"/>
    <property type="evidence" value="ECO:0007669"/>
    <property type="project" value="UniProtKB-KW"/>
</dbReference>
<keyword evidence="6" id="KW-1185">Reference proteome</keyword>
<dbReference type="RefSeq" id="WP_268752465.1">
    <property type="nucleotide sequence ID" value="NZ_JAPRFQ010000002.1"/>
</dbReference>
<dbReference type="EMBL" id="JAPRFR010000002">
    <property type="protein sequence ID" value="MCZ0726140.1"/>
    <property type="molecule type" value="Genomic_DNA"/>
</dbReference>
<feature type="domain" description="Putative exodeoxyribonuclease 8 PDDEXK-like" evidence="4">
    <location>
        <begin position="27"/>
        <end position="293"/>
    </location>
</feature>